<evidence type="ECO:0000313" key="4">
    <source>
        <dbReference type="Proteomes" id="UP000887567"/>
    </source>
</evidence>
<dbReference type="RefSeq" id="XP_020904677.1">
    <property type="nucleotide sequence ID" value="XM_021049018.2"/>
</dbReference>
<proteinExistence type="predicted"/>
<dbReference type="EnsemblMetazoa" id="XM_021049018.2">
    <property type="protein sequence ID" value="XP_020904677.1"/>
    <property type="gene ID" value="LOC110242971"/>
</dbReference>
<feature type="compositionally biased region" description="Basic and acidic residues" evidence="1">
    <location>
        <begin position="181"/>
        <end position="213"/>
    </location>
</feature>
<dbReference type="EnsemblMetazoa" id="XM_028660247.1">
    <property type="protein sequence ID" value="XP_028516048.1"/>
    <property type="gene ID" value="LOC110242971"/>
</dbReference>
<feature type="region of interest" description="Disordered" evidence="1">
    <location>
        <begin position="39"/>
        <end position="59"/>
    </location>
</feature>
<dbReference type="Proteomes" id="UP000887567">
    <property type="component" value="Unplaced"/>
</dbReference>
<dbReference type="KEGG" id="epa:110242971"/>
<dbReference type="RefSeq" id="XP_028516048.1">
    <property type="nucleotide sequence ID" value="XM_028660247.1"/>
</dbReference>
<dbReference type="GeneID" id="110242971"/>
<name>A0A913XI39_EXADI</name>
<feature type="region of interest" description="Disordered" evidence="1">
    <location>
        <begin position="135"/>
        <end position="219"/>
    </location>
</feature>
<organism evidence="3 4">
    <name type="scientific">Exaiptasia diaphana</name>
    <name type="common">Tropical sea anemone</name>
    <name type="synonym">Aiptasia pulchella</name>
    <dbReference type="NCBI Taxonomy" id="2652724"/>
    <lineage>
        <taxon>Eukaryota</taxon>
        <taxon>Metazoa</taxon>
        <taxon>Cnidaria</taxon>
        <taxon>Anthozoa</taxon>
        <taxon>Hexacorallia</taxon>
        <taxon>Actiniaria</taxon>
        <taxon>Aiptasiidae</taxon>
        <taxon>Exaiptasia</taxon>
    </lineage>
</organism>
<dbReference type="RefSeq" id="XP_028516047.1">
    <property type="nucleotide sequence ID" value="XM_028660246.1"/>
</dbReference>
<protein>
    <submittedName>
        <fullName evidence="3">Uncharacterized protein</fullName>
    </submittedName>
</protein>
<evidence type="ECO:0000256" key="2">
    <source>
        <dbReference type="SAM" id="Phobius"/>
    </source>
</evidence>
<keyword evidence="2" id="KW-0812">Transmembrane</keyword>
<feature type="region of interest" description="Disordered" evidence="1">
    <location>
        <begin position="93"/>
        <end position="115"/>
    </location>
</feature>
<accession>A0A913XI39</accession>
<evidence type="ECO:0000313" key="3">
    <source>
        <dbReference type="EnsemblMetazoa" id="XP_020904677.1"/>
    </source>
</evidence>
<dbReference type="OrthoDB" id="5968947at2759"/>
<evidence type="ECO:0000256" key="1">
    <source>
        <dbReference type="SAM" id="MobiDB-lite"/>
    </source>
</evidence>
<reference evidence="3" key="1">
    <citation type="submission" date="2022-11" db="UniProtKB">
        <authorList>
            <consortium name="EnsemblMetazoa"/>
        </authorList>
    </citation>
    <scope>IDENTIFICATION</scope>
</reference>
<dbReference type="EnsemblMetazoa" id="XM_028660246.1">
    <property type="protein sequence ID" value="XP_028516047.1"/>
    <property type="gene ID" value="LOC110242971"/>
</dbReference>
<feature type="transmembrane region" description="Helical" evidence="2">
    <location>
        <begin position="12"/>
        <end position="33"/>
    </location>
</feature>
<keyword evidence="2" id="KW-0472">Membrane</keyword>
<keyword evidence="2" id="KW-1133">Transmembrane helix</keyword>
<dbReference type="AlphaFoldDB" id="A0A913XI39"/>
<keyword evidence="4" id="KW-1185">Reference proteome</keyword>
<sequence length="308" mass="33980">MFLSSLSSLEIGLLAGGAAILLAVIFVLVILLCRQKRENKKSQAKSPRQKRRLQHAGHHHSTIDLPPLVYMDGIGASKTNIMGMIENPLNSFPTADNTMGSQGSTLRSPEWKSFDSLGVPRSPREFMYYMRNLEHSRSNSPATPRRLSDNNSESDSGIYDIKMFSPSYKDSKSKTTGSEGKTSRNERKASSGSERKTSGGSERKTSGGSERKTSGALRHPAYREMMQGNSFHVVCTTPCTDMSDSDSEPEPEISSPKARLKFTTIMEEHGGSTSSALNIISRTEMPPTYQESKQARLKLPIIDLDEKL</sequence>
<feature type="compositionally biased region" description="Polar residues" evidence="1">
    <location>
        <begin position="93"/>
        <end position="107"/>
    </location>
</feature>